<dbReference type="InterPro" id="IPR051048">
    <property type="entry name" value="Peptidase_S8/S53_subtilisin"/>
</dbReference>
<dbReference type="Gene3D" id="3.50.30.30">
    <property type="match status" value="1"/>
</dbReference>
<dbReference type="Pfam" id="PF00082">
    <property type="entry name" value="Peptidase_S8"/>
    <property type="match status" value="1"/>
</dbReference>
<dbReference type="Gene3D" id="3.40.50.200">
    <property type="entry name" value="Peptidase S8/S53 domain"/>
    <property type="match status" value="1"/>
</dbReference>
<dbReference type="Gene3D" id="2.60.40.10">
    <property type="entry name" value="Immunoglobulins"/>
    <property type="match status" value="1"/>
</dbReference>
<dbReference type="PANTHER" id="PTHR43399:SF4">
    <property type="entry name" value="CELL WALL-ASSOCIATED PROTEASE"/>
    <property type="match status" value="1"/>
</dbReference>
<dbReference type="PRINTS" id="PR00723">
    <property type="entry name" value="SUBTILISIN"/>
</dbReference>
<accession>A0A4R5FT64</accession>
<protein>
    <submittedName>
        <fullName evidence="7">Serine protease</fullName>
    </submittedName>
</protein>
<dbReference type="AlphaFoldDB" id="A0A4R5FT64"/>
<organism evidence="7 8">
    <name type="scientific">Nonomuraea mesophila</name>
    <dbReference type="NCBI Taxonomy" id="2530382"/>
    <lineage>
        <taxon>Bacteria</taxon>
        <taxon>Bacillati</taxon>
        <taxon>Actinomycetota</taxon>
        <taxon>Actinomycetes</taxon>
        <taxon>Streptosporangiales</taxon>
        <taxon>Streptosporangiaceae</taxon>
        <taxon>Nonomuraea</taxon>
    </lineage>
</organism>
<evidence type="ECO:0000313" key="8">
    <source>
        <dbReference type="Proteomes" id="UP000295136"/>
    </source>
</evidence>
<dbReference type="InterPro" id="IPR023827">
    <property type="entry name" value="Peptidase_S8_Asp-AS"/>
</dbReference>
<dbReference type="GO" id="GO:0005975">
    <property type="term" value="P:carbohydrate metabolic process"/>
    <property type="evidence" value="ECO:0007669"/>
    <property type="project" value="UniProtKB-ARBA"/>
</dbReference>
<dbReference type="PROSITE" id="PS00136">
    <property type="entry name" value="SUBTILASE_ASP"/>
    <property type="match status" value="1"/>
</dbReference>
<dbReference type="InterPro" id="IPR000209">
    <property type="entry name" value="Peptidase_S8/S53_dom"/>
</dbReference>
<dbReference type="InterPro" id="IPR015500">
    <property type="entry name" value="Peptidase_S8_subtilisin-rel"/>
</dbReference>
<evidence type="ECO:0000259" key="6">
    <source>
        <dbReference type="Pfam" id="PF00082"/>
    </source>
</evidence>
<keyword evidence="3" id="KW-0378">Hydrolase</keyword>
<name>A0A4R5FT64_9ACTN</name>
<dbReference type="InterPro" id="IPR036852">
    <property type="entry name" value="Peptidase_S8/S53_dom_sf"/>
</dbReference>
<comment type="caution">
    <text evidence="5">Lacks conserved residue(s) required for the propagation of feature annotation.</text>
</comment>
<dbReference type="InterPro" id="IPR013783">
    <property type="entry name" value="Ig-like_fold"/>
</dbReference>
<gene>
    <name evidence="7" type="ORF">E1295_09855</name>
</gene>
<dbReference type="GO" id="GO:0004252">
    <property type="term" value="F:serine-type endopeptidase activity"/>
    <property type="evidence" value="ECO:0007669"/>
    <property type="project" value="InterPro"/>
</dbReference>
<keyword evidence="4" id="KW-0720">Serine protease</keyword>
<dbReference type="PANTHER" id="PTHR43399">
    <property type="entry name" value="SUBTILISIN-RELATED"/>
    <property type="match status" value="1"/>
</dbReference>
<evidence type="ECO:0000256" key="4">
    <source>
        <dbReference type="ARBA" id="ARBA00022825"/>
    </source>
</evidence>
<keyword evidence="2 7" id="KW-0645">Protease</keyword>
<proteinExistence type="inferred from homology"/>
<evidence type="ECO:0000256" key="5">
    <source>
        <dbReference type="PROSITE-ProRule" id="PRU01240"/>
    </source>
</evidence>
<comment type="similarity">
    <text evidence="1 5">Belongs to the peptidase S8 family.</text>
</comment>
<keyword evidence="8" id="KW-1185">Reference proteome</keyword>
<dbReference type="GO" id="GO:0006508">
    <property type="term" value="P:proteolysis"/>
    <property type="evidence" value="ECO:0007669"/>
    <property type="project" value="UniProtKB-KW"/>
</dbReference>
<evidence type="ECO:0000313" key="7">
    <source>
        <dbReference type="EMBL" id="TDE56694.1"/>
    </source>
</evidence>
<dbReference type="PROSITE" id="PS51892">
    <property type="entry name" value="SUBTILASE"/>
    <property type="match status" value="1"/>
</dbReference>
<sequence>MSEFRHCRKLHDQRSCVTLDRLKCRTCRRKVMWPGRWTRRWAAVAAALAMSVTPVPGARADAVPELLPAAEPRSYDVTLITGDKVHIAVGEDGRQRASVTPRDPARSGFRMVDHGGELSVLPADVADLVPDRLDPALFNVTALAAQGYTDQQTGSLPLIVQQDAGAAPLTGPLAGLKAGNRLESIGAIGAELAKKDAAAFAAGLVTGSGLAAGVRKVWLDRKITSRPVTSASTAGAAAARTGDGDGAGTTVAVLDSGIDAAHPDLAGKVAGARDFTYDGDPADRYGSGTAMAGVIAGSGAASGGTYTGVAPGARLLNGKIIDESGSGLASWAIEGLEWASGEAGAEVVTMAVGVPGAGGPLTDAVNRLTAENGTLFVMSTGDRGCEACVDSPADAQAALTVGAVDGQGGLADFSAYGPVGLHRAVKPELTAPGVGVVAARAANFQPAEPVGDHYARVSGTALAASYAAGAAALLRQARPGITAPEVRSALVGGSEALPGVPVDKGGAGRLDVAGALARTVAAGDAALDFGLTTAGAGYPVTRTISYRNLGAEPVTVALDAGAPFTLSTTELTLPAGGKGQVDVALDPARTPAGWARAELVATPAGGPELRTLLTGNVEVRRVELRVSAVARDGRPSRMLPSVVDLDSGALYGRELPSDSDRRCETDDGYCWLVPPGTYSILGVVSTLRPGATSEGRGDVIDQSFTGYPEMKVARDTDVVLDARKAVAVKIDTPGHRTARNRGAATKLVYTRQPVNGPRYTESFLMDGRVEESYYLQPTAKVTKGEFAVATRWRLEAPAITLRTSGADLHPRYVDPVYFSNRSTQFPRLDGTAALTVADAGDGGALKGRDLRGRLALIRRTPGTSVSALANAAGAAGARMVAIYGDTHLTGNESLLTVPTVTLPETEGERLAARAGRGRVQVVAKGVVASPYVYDLYLSEEGRVRKRPSYVAAKRSLARVDTAFHSQLTGDVALSEVKYGWMPWETSSWDSVRTVPRAPRVRTDYLSPAPGVRWHSAADMPERSYNAIFPEEEQGVMTVRDRTRGYRAGERIERTWLKHPVAPGFAPDSPTQRQGDTLTVDMRALVDAEGNTGSQPTDWFPHGYVSDWRIYKGDELIGRTGTGGSGRVLLPPERAGYRVEYTVENRSTWARLSTRTRTVWTFESEHAEGDPVVLPLLAVAYDVPVDLRNRTASAKLGLTVSHQEGAQGSAIERVTLETSSDDGRTWRPARRLRDKGHGTYEATIERPRQGTVSLRVTAADAAGSTVTQEVIRAYGTR</sequence>
<feature type="domain" description="Peptidase S8/S53" evidence="6">
    <location>
        <begin position="246"/>
        <end position="492"/>
    </location>
</feature>
<dbReference type="Proteomes" id="UP000295136">
    <property type="component" value="Unassembled WGS sequence"/>
</dbReference>
<dbReference type="EMBL" id="SMLD01000018">
    <property type="protein sequence ID" value="TDE56694.1"/>
    <property type="molecule type" value="Genomic_DNA"/>
</dbReference>
<evidence type="ECO:0000256" key="3">
    <source>
        <dbReference type="ARBA" id="ARBA00022801"/>
    </source>
</evidence>
<comment type="caution">
    <text evidence="7">The sequence shown here is derived from an EMBL/GenBank/DDBJ whole genome shotgun (WGS) entry which is preliminary data.</text>
</comment>
<evidence type="ECO:0000256" key="1">
    <source>
        <dbReference type="ARBA" id="ARBA00011073"/>
    </source>
</evidence>
<evidence type="ECO:0000256" key="2">
    <source>
        <dbReference type="ARBA" id="ARBA00022670"/>
    </source>
</evidence>
<reference evidence="7 8" key="1">
    <citation type="submission" date="2019-03" db="EMBL/GenBank/DDBJ databases">
        <title>Draft genome sequences of novel Actinobacteria.</title>
        <authorList>
            <person name="Sahin N."/>
            <person name="Ay H."/>
            <person name="Saygin H."/>
        </authorList>
    </citation>
    <scope>NUCLEOTIDE SEQUENCE [LARGE SCALE GENOMIC DNA]</scope>
    <source>
        <strain evidence="7 8">6K102</strain>
    </source>
</reference>
<dbReference type="SUPFAM" id="SSF52743">
    <property type="entry name" value="Subtilisin-like"/>
    <property type="match status" value="1"/>
</dbReference>